<dbReference type="AlphaFoldDB" id="L9KT56"/>
<organism evidence="2 3">
    <name type="scientific">Tupaia chinensis</name>
    <name type="common">Chinese tree shrew</name>
    <name type="synonym">Tupaia belangeri chinensis</name>
    <dbReference type="NCBI Taxonomy" id="246437"/>
    <lineage>
        <taxon>Eukaryota</taxon>
        <taxon>Metazoa</taxon>
        <taxon>Chordata</taxon>
        <taxon>Craniata</taxon>
        <taxon>Vertebrata</taxon>
        <taxon>Euteleostomi</taxon>
        <taxon>Mammalia</taxon>
        <taxon>Eutheria</taxon>
        <taxon>Euarchontoglires</taxon>
        <taxon>Scandentia</taxon>
        <taxon>Tupaiidae</taxon>
        <taxon>Tupaia</taxon>
    </lineage>
</organism>
<feature type="compositionally biased region" description="Basic and acidic residues" evidence="1">
    <location>
        <begin position="92"/>
        <end position="101"/>
    </location>
</feature>
<dbReference type="EMBL" id="KB320670">
    <property type="protein sequence ID" value="ELW65878.1"/>
    <property type="molecule type" value="Genomic_DNA"/>
</dbReference>
<feature type="region of interest" description="Disordered" evidence="1">
    <location>
        <begin position="25"/>
        <end position="49"/>
    </location>
</feature>
<accession>L9KT56</accession>
<evidence type="ECO:0000313" key="3">
    <source>
        <dbReference type="Proteomes" id="UP000011518"/>
    </source>
</evidence>
<sequence>MIMTRSPRPPPPAGRSRPVWLPIAHAHGEVSPRPPTLPAHIRDSAPNTAGLRVRAPHILAGSRTSVREGQAGAVDWGHLQPASAPGGQAGEPTRKSIREQTDAFLPM</sequence>
<dbReference type="Proteomes" id="UP000011518">
    <property type="component" value="Unassembled WGS sequence"/>
</dbReference>
<evidence type="ECO:0000313" key="2">
    <source>
        <dbReference type="EMBL" id="ELW65878.1"/>
    </source>
</evidence>
<evidence type="ECO:0000256" key="1">
    <source>
        <dbReference type="SAM" id="MobiDB-lite"/>
    </source>
</evidence>
<proteinExistence type="predicted"/>
<protein>
    <submittedName>
        <fullName evidence="2">Uncharacterized protein</fullName>
    </submittedName>
</protein>
<keyword evidence="3" id="KW-1185">Reference proteome</keyword>
<gene>
    <name evidence="2" type="ORF">TREES_T100013940</name>
</gene>
<reference evidence="3" key="1">
    <citation type="submission" date="2012-07" db="EMBL/GenBank/DDBJ databases">
        <title>Genome of the Chinese tree shrew, a rising model animal genetically related to primates.</title>
        <authorList>
            <person name="Zhang G."/>
            <person name="Fan Y."/>
            <person name="Yao Y."/>
            <person name="Huang Z."/>
        </authorList>
    </citation>
    <scope>NUCLEOTIDE SEQUENCE [LARGE SCALE GENOMIC DNA]</scope>
</reference>
<reference evidence="3" key="2">
    <citation type="journal article" date="2013" name="Nat. Commun.">
        <title>Genome of the Chinese tree shrew.</title>
        <authorList>
            <person name="Fan Y."/>
            <person name="Huang Z.Y."/>
            <person name="Cao C.C."/>
            <person name="Chen C.S."/>
            <person name="Chen Y.X."/>
            <person name="Fan D.D."/>
            <person name="He J."/>
            <person name="Hou H.L."/>
            <person name="Hu L."/>
            <person name="Hu X.T."/>
            <person name="Jiang X.T."/>
            <person name="Lai R."/>
            <person name="Lang Y.S."/>
            <person name="Liang B."/>
            <person name="Liao S.G."/>
            <person name="Mu D."/>
            <person name="Ma Y.Y."/>
            <person name="Niu Y.Y."/>
            <person name="Sun X.Q."/>
            <person name="Xia J.Q."/>
            <person name="Xiao J."/>
            <person name="Xiong Z.Q."/>
            <person name="Xu L."/>
            <person name="Yang L."/>
            <person name="Zhang Y."/>
            <person name="Zhao W."/>
            <person name="Zhao X.D."/>
            <person name="Zheng Y.T."/>
            <person name="Zhou J.M."/>
            <person name="Zhu Y.B."/>
            <person name="Zhang G.J."/>
            <person name="Wang J."/>
            <person name="Yao Y.G."/>
        </authorList>
    </citation>
    <scope>NUCLEOTIDE SEQUENCE [LARGE SCALE GENOMIC DNA]</scope>
</reference>
<feature type="region of interest" description="Disordered" evidence="1">
    <location>
        <begin position="77"/>
        <end position="107"/>
    </location>
</feature>
<name>L9KT56_TUPCH</name>
<dbReference type="InParanoid" id="L9KT56"/>